<gene>
    <name evidence="1" type="ORF">J2S57_005778</name>
</gene>
<comment type="caution">
    <text evidence="1">The sequence shown here is derived from an EMBL/GenBank/DDBJ whole genome shotgun (WGS) entry which is preliminary data.</text>
</comment>
<sequence length="183" mass="19477">MTSWQTRIWMLEDDVVAFGKQVSARLPAAWWMCSRPGPAGLHRVHAHAALDEALACSGAQAFLPLPAGAQPPAGALAGPGVATDPDLRVAALVQFLGTREHPADLWGAGHLEAGHLMARLSGDDLEEQRRVIWQALEEVTSPARLRLPDGSTDTCARIGAQARSTAGRLALSRGGEERLTLQP</sequence>
<reference evidence="1 2" key="1">
    <citation type="submission" date="2023-07" db="EMBL/GenBank/DDBJ databases">
        <title>Sequencing the genomes of 1000 actinobacteria strains.</title>
        <authorList>
            <person name="Klenk H.-P."/>
        </authorList>
    </citation>
    <scope>NUCLEOTIDE SEQUENCE [LARGE SCALE GENOMIC DNA]</scope>
    <source>
        <strain evidence="1 2">DSM 44388</strain>
    </source>
</reference>
<dbReference type="EMBL" id="JAUSQZ010000001">
    <property type="protein sequence ID" value="MDP9830029.1"/>
    <property type="molecule type" value="Genomic_DNA"/>
</dbReference>
<dbReference type="RefSeq" id="WP_307248822.1">
    <property type="nucleotide sequence ID" value="NZ_JAUSQZ010000001.1"/>
</dbReference>
<evidence type="ECO:0000313" key="1">
    <source>
        <dbReference type="EMBL" id="MDP9830029.1"/>
    </source>
</evidence>
<organism evidence="1 2">
    <name type="scientific">Kineosporia succinea</name>
    <dbReference type="NCBI Taxonomy" id="84632"/>
    <lineage>
        <taxon>Bacteria</taxon>
        <taxon>Bacillati</taxon>
        <taxon>Actinomycetota</taxon>
        <taxon>Actinomycetes</taxon>
        <taxon>Kineosporiales</taxon>
        <taxon>Kineosporiaceae</taxon>
        <taxon>Kineosporia</taxon>
    </lineage>
</organism>
<keyword evidence="2" id="KW-1185">Reference proteome</keyword>
<name>A0ABT9PBE7_9ACTN</name>
<proteinExistence type="predicted"/>
<evidence type="ECO:0000313" key="2">
    <source>
        <dbReference type="Proteomes" id="UP001235712"/>
    </source>
</evidence>
<accession>A0ABT9PBE7</accession>
<protein>
    <submittedName>
        <fullName evidence="1">Uncharacterized protein</fullName>
    </submittedName>
</protein>
<dbReference type="Proteomes" id="UP001235712">
    <property type="component" value="Unassembled WGS sequence"/>
</dbReference>